<accession>A0A7Z1AG85</accession>
<comment type="caution">
    <text evidence="1">The sequence shown here is derived from an EMBL/GenBank/DDBJ whole genome shotgun (WGS) entry which is preliminary data.</text>
</comment>
<dbReference type="AlphaFoldDB" id="A0A7Z1AG85"/>
<evidence type="ECO:0000313" key="1">
    <source>
        <dbReference type="EMBL" id="ODJ88677.1"/>
    </source>
</evidence>
<name>A0A7Z1AG85_9GAMM</name>
<organism evidence="1 2">
    <name type="scientific">Candidatus Thiodiazotropha endolucinida</name>
    <dbReference type="NCBI Taxonomy" id="1655433"/>
    <lineage>
        <taxon>Bacteria</taxon>
        <taxon>Pseudomonadati</taxon>
        <taxon>Pseudomonadota</taxon>
        <taxon>Gammaproteobacteria</taxon>
        <taxon>Chromatiales</taxon>
        <taxon>Sedimenticolaceae</taxon>
        <taxon>Candidatus Thiodiazotropha</taxon>
    </lineage>
</organism>
<reference evidence="1 2" key="1">
    <citation type="submission" date="2016-06" db="EMBL/GenBank/DDBJ databases">
        <title>Genome sequence of endosymbiont of Candidatus Endolucinida thiodiazotropha.</title>
        <authorList>
            <person name="Poehlein A."/>
            <person name="Koenig S."/>
            <person name="Heiden S.E."/>
            <person name="Thuermer A."/>
            <person name="Voget S."/>
            <person name="Daniel R."/>
            <person name="Markert S."/>
            <person name="Gros O."/>
            <person name="Schweder T."/>
        </authorList>
    </citation>
    <scope>NUCLEOTIDE SEQUENCE [LARGE SCALE GENOMIC DNA]</scope>
    <source>
        <strain evidence="1 2">COS</strain>
    </source>
</reference>
<proteinExistence type="predicted"/>
<sequence length="48" mass="5552">MHSILHINGKMRLFLNRGRISLHNNRALTMPHNSMIIKLNNKLNICTA</sequence>
<dbReference type="EMBL" id="MARB01000005">
    <property type="protein sequence ID" value="ODJ88677.1"/>
    <property type="molecule type" value="Genomic_DNA"/>
</dbReference>
<dbReference type="Proteomes" id="UP000094769">
    <property type="component" value="Unassembled WGS sequence"/>
</dbReference>
<gene>
    <name evidence="1" type="ORF">CODIS_12280</name>
</gene>
<protein>
    <submittedName>
        <fullName evidence="1">Uncharacterized protein</fullName>
    </submittedName>
</protein>
<keyword evidence="2" id="KW-1185">Reference proteome</keyword>
<evidence type="ECO:0000313" key="2">
    <source>
        <dbReference type="Proteomes" id="UP000094769"/>
    </source>
</evidence>